<name>K3Z025_SETIT</name>
<reference evidence="2" key="2">
    <citation type="submission" date="2018-08" db="UniProtKB">
        <authorList>
            <consortium name="EnsemblPlants"/>
        </authorList>
    </citation>
    <scope>IDENTIFICATION</scope>
    <source>
        <strain evidence="2">Yugu1</strain>
    </source>
</reference>
<dbReference type="AlphaFoldDB" id="K3Z025"/>
<keyword evidence="3" id="KW-1185">Reference proteome</keyword>
<feature type="compositionally biased region" description="Low complexity" evidence="1">
    <location>
        <begin position="139"/>
        <end position="158"/>
    </location>
</feature>
<dbReference type="InParanoid" id="K3Z025"/>
<sequence length="173" mass="18929">MESNGGCGEAPACCVIVVTTTRLPREVRIWWYYSVRWSVVYAAALRRRVPHGSGLIDARARPPPSRAPLSPLGTAAAPCSEAARRLRRQDLPLPLAEAEVLIILHLVVGSLLSGKSPPTRPSWLRGSRSHRTRRCGQLPRVPALPRRCRRPPSSSSPGRQDRRSSRSAAAPPP</sequence>
<proteinExistence type="predicted"/>
<organism evidence="2 3">
    <name type="scientific">Setaria italica</name>
    <name type="common">Foxtail millet</name>
    <name type="synonym">Panicum italicum</name>
    <dbReference type="NCBI Taxonomy" id="4555"/>
    <lineage>
        <taxon>Eukaryota</taxon>
        <taxon>Viridiplantae</taxon>
        <taxon>Streptophyta</taxon>
        <taxon>Embryophyta</taxon>
        <taxon>Tracheophyta</taxon>
        <taxon>Spermatophyta</taxon>
        <taxon>Magnoliopsida</taxon>
        <taxon>Liliopsida</taxon>
        <taxon>Poales</taxon>
        <taxon>Poaceae</taxon>
        <taxon>PACMAD clade</taxon>
        <taxon>Panicoideae</taxon>
        <taxon>Panicodae</taxon>
        <taxon>Paniceae</taxon>
        <taxon>Cenchrinae</taxon>
        <taxon>Setaria</taxon>
    </lineage>
</organism>
<protein>
    <submittedName>
        <fullName evidence="2">Uncharacterized protein</fullName>
    </submittedName>
</protein>
<feature type="region of interest" description="Disordered" evidence="1">
    <location>
        <begin position="116"/>
        <end position="173"/>
    </location>
</feature>
<dbReference type="EnsemblPlants" id="KQL28220">
    <property type="protein sequence ID" value="KQL28220"/>
    <property type="gene ID" value="SETIT_019886mg"/>
</dbReference>
<dbReference type="HOGENOM" id="CLU_1550186_0_0_1"/>
<evidence type="ECO:0000256" key="1">
    <source>
        <dbReference type="SAM" id="MobiDB-lite"/>
    </source>
</evidence>
<reference evidence="3" key="1">
    <citation type="journal article" date="2012" name="Nat. Biotechnol.">
        <title>Reference genome sequence of the model plant Setaria.</title>
        <authorList>
            <person name="Bennetzen J.L."/>
            <person name="Schmutz J."/>
            <person name="Wang H."/>
            <person name="Percifield R."/>
            <person name="Hawkins J."/>
            <person name="Pontaroli A.C."/>
            <person name="Estep M."/>
            <person name="Feng L."/>
            <person name="Vaughn J.N."/>
            <person name="Grimwood J."/>
            <person name="Jenkins J."/>
            <person name="Barry K."/>
            <person name="Lindquist E."/>
            <person name="Hellsten U."/>
            <person name="Deshpande S."/>
            <person name="Wang X."/>
            <person name="Wu X."/>
            <person name="Mitros T."/>
            <person name="Triplett J."/>
            <person name="Yang X."/>
            <person name="Ye C.Y."/>
            <person name="Mauro-Herrera M."/>
            <person name="Wang L."/>
            <person name="Li P."/>
            <person name="Sharma M."/>
            <person name="Sharma R."/>
            <person name="Ronald P.C."/>
            <person name="Panaud O."/>
            <person name="Kellogg E.A."/>
            <person name="Brutnell T.P."/>
            <person name="Doust A.N."/>
            <person name="Tuskan G.A."/>
            <person name="Rokhsar D."/>
            <person name="Devos K.M."/>
        </authorList>
    </citation>
    <scope>NUCLEOTIDE SEQUENCE [LARGE SCALE GENOMIC DNA]</scope>
    <source>
        <strain evidence="3">cv. Yugu1</strain>
    </source>
</reference>
<evidence type="ECO:0000313" key="3">
    <source>
        <dbReference type="Proteomes" id="UP000004995"/>
    </source>
</evidence>
<dbReference type="Proteomes" id="UP000004995">
    <property type="component" value="Unassembled WGS sequence"/>
</dbReference>
<evidence type="ECO:0000313" key="2">
    <source>
        <dbReference type="EnsemblPlants" id="KQL28220"/>
    </source>
</evidence>
<dbReference type="EMBL" id="AGNK02000058">
    <property type="status" value="NOT_ANNOTATED_CDS"/>
    <property type="molecule type" value="Genomic_DNA"/>
</dbReference>
<dbReference type="Gramene" id="KQL28220">
    <property type="protein sequence ID" value="KQL28220"/>
    <property type="gene ID" value="SETIT_019886mg"/>
</dbReference>
<accession>K3Z025</accession>